<comment type="caution">
    <text evidence="6">The sequence shown here is derived from an EMBL/GenBank/DDBJ whole genome shotgun (WGS) entry which is preliminary data.</text>
</comment>
<dbReference type="SMART" id="SM00382">
    <property type="entry name" value="AAA"/>
    <property type="match status" value="2"/>
</dbReference>
<dbReference type="SUPFAM" id="SSF52540">
    <property type="entry name" value="P-loop containing nucleoside triphosphate hydrolases"/>
    <property type="match status" value="3"/>
</dbReference>
<dbReference type="Pfam" id="PF17866">
    <property type="entry name" value="AAA_lid_6"/>
    <property type="match status" value="1"/>
</dbReference>
<keyword evidence="2" id="KW-0547">Nucleotide-binding</keyword>
<dbReference type="Pfam" id="PF00004">
    <property type="entry name" value="AAA"/>
    <property type="match status" value="2"/>
</dbReference>
<dbReference type="PANTHER" id="PTHR43392">
    <property type="entry name" value="AAA-TYPE ATPASE FAMILY PROTEIN / ANKYRIN REPEAT FAMILY PROTEIN"/>
    <property type="match status" value="1"/>
</dbReference>
<dbReference type="Gene3D" id="3.40.50.300">
    <property type="entry name" value="P-loop containing nucleotide triphosphate hydrolases"/>
    <property type="match status" value="3"/>
</dbReference>
<name>A0A395SHZ0_9HYPO</name>
<dbReference type="FunFam" id="3.40.50.300:FF:000216">
    <property type="entry name" value="Type VII secretion ATPase EccA"/>
    <property type="match status" value="1"/>
</dbReference>
<protein>
    <submittedName>
        <fullName evidence="6">Nfx1-type zinc finger-containing 1</fullName>
    </submittedName>
</protein>
<evidence type="ECO:0000259" key="5">
    <source>
        <dbReference type="SMART" id="SM00382"/>
    </source>
</evidence>
<dbReference type="CDD" id="cd00009">
    <property type="entry name" value="AAA"/>
    <property type="match status" value="2"/>
</dbReference>
<dbReference type="GO" id="GO:0005524">
    <property type="term" value="F:ATP binding"/>
    <property type="evidence" value="ECO:0007669"/>
    <property type="project" value="UniProtKB-KW"/>
</dbReference>
<evidence type="ECO:0000313" key="6">
    <source>
        <dbReference type="EMBL" id="RGP72016.1"/>
    </source>
</evidence>
<organism evidence="6 7">
    <name type="scientific">Fusarium longipes</name>
    <dbReference type="NCBI Taxonomy" id="694270"/>
    <lineage>
        <taxon>Eukaryota</taxon>
        <taxon>Fungi</taxon>
        <taxon>Dikarya</taxon>
        <taxon>Ascomycota</taxon>
        <taxon>Pezizomycotina</taxon>
        <taxon>Sordariomycetes</taxon>
        <taxon>Hypocreomycetidae</taxon>
        <taxon>Hypocreales</taxon>
        <taxon>Nectriaceae</taxon>
        <taxon>Fusarium</taxon>
    </lineage>
</organism>
<dbReference type="Proteomes" id="UP000266234">
    <property type="component" value="Unassembled WGS sequence"/>
</dbReference>
<evidence type="ECO:0000256" key="4">
    <source>
        <dbReference type="SAM" id="MobiDB-lite"/>
    </source>
</evidence>
<comment type="similarity">
    <text evidence="1">Belongs to the CbxX/CfxQ family.</text>
</comment>
<reference evidence="6 7" key="1">
    <citation type="journal article" date="2018" name="PLoS Pathog.">
        <title>Evolution of structural diversity of trichothecenes, a family of toxins produced by plant pathogenic and entomopathogenic fungi.</title>
        <authorList>
            <person name="Proctor R.H."/>
            <person name="McCormick S.P."/>
            <person name="Kim H.S."/>
            <person name="Cardoza R.E."/>
            <person name="Stanley A.M."/>
            <person name="Lindo L."/>
            <person name="Kelly A."/>
            <person name="Brown D.W."/>
            <person name="Lee T."/>
            <person name="Vaughan M.M."/>
            <person name="Alexander N.J."/>
            <person name="Busman M."/>
            <person name="Gutierrez S."/>
        </authorList>
    </citation>
    <scope>NUCLEOTIDE SEQUENCE [LARGE SCALE GENOMIC DNA]</scope>
    <source>
        <strain evidence="6 7">NRRL 20695</strain>
    </source>
</reference>
<evidence type="ECO:0000256" key="3">
    <source>
        <dbReference type="ARBA" id="ARBA00022840"/>
    </source>
</evidence>
<feature type="domain" description="AAA+ ATPase" evidence="5">
    <location>
        <begin position="647"/>
        <end position="783"/>
    </location>
</feature>
<dbReference type="GO" id="GO:0016887">
    <property type="term" value="F:ATP hydrolysis activity"/>
    <property type="evidence" value="ECO:0007669"/>
    <property type="project" value="InterPro"/>
</dbReference>
<dbReference type="AlphaFoldDB" id="A0A395SHZ0"/>
<gene>
    <name evidence="6" type="ORF">FLONG3_6915</name>
</gene>
<dbReference type="InterPro" id="IPR041627">
    <property type="entry name" value="AAA_lid_6"/>
</dbReference>
<dbReference type="OrthoDB" id="2423195at2759"/>
<evidence type="ECO:0000256" key="1">
    <source>
        <dbReference type="ARBA" id="ARBA00010378"/>
    </source>
</evidence>
<dbReference type="InterPro" id="IPR027417">
    <property type="entry name" value="P-loop_NTPase"/>
</dbReference>
<evidence type="ECO:0000313" key="7">
    <source>
        <dbReference type="Proteomes" id="UP000266234"/>
    </source>
</evidence>
<dbReference type="PRINTS" id="PR00819">
    <property type="entry name" value="CBXCFQXSUPER"/>
</dbReference>
<keyword evidence="7" id="KW-1185">Reference proteome</keyword>
<dbReference type="InterPro" id="IPR050773">
    <property type="entry name" value="CbxX/CfxQ_RuBisCO_ESX"/>
</dbReference>
<dbReference type="InterPro" id="IPR000641">
    <property type="entry name" value="CbxX/CfxQ"/>
</dbReference>
<feature type="domain" description="AAA+ ATPase" evidence="5">
    <location>
        <begin position="366"/>
        <end position="513"/>
    </location>
</feature>
<dbReference type="EMBL" id="PXOG01000152">
    <property type="protein sequence ID" value="RGP72016.1"/>
    <property type="molecule type" value="Genomic_DNA"/>
</dbReference>
<dbReference type="STRING" id="694270.A0A395SHZ0"/>
<proteinExistence type="inferred from homology"/>
<sequence length="887" mass="100746">MSNEGPDEGSATKDLQSTPEVEPLKWTELLTEDNLEYLDESPSQIEWSRQKREENQQNIHLDRIMSMVGHEEVKSYFLSVKEKVTTLKRWNKNLSDWNFDLILEGRDGTGKRRIAQVYAEFLHSIGVVQDRNFVLEQNCSELAGGYKGTIVFVADASWIIAHPAFDRILRESCAVLILSFRSLHPAKKDRLSSEGESRRRLSNHLVLKDYQQSEIKDLLKQLCIVQGISGDLEILFDILARKIDRQRITEKGKFKNAHTVEEELKWVVERKEKRLRQAQRQMDEEWLAWAGKTCPGEDFPLEENKDELILEDVLGPKPGSYRESSTWKDIQSLVGLKQVKEDLGFVLDMVEFNLEQIRYGCQPMSMSLNRCFIGPPGVGKTTVAALYAKMIDELELLPGKIVTRRASDLLDPAISGSEEKMTQALSEAERGILIIDDAHLLYQETPNGSVESDPTRTGVIDTLVANLSGHPGEKRCVILCGYTGRLERMILKSNPGMQRRFPLEHSIQFENYNDQELVHILKQKMERDDLTATEEAFQVARDLLSKRRRKPNFGNGGDVETILSQAKIRRIKRLRNSTISFLDFHSQPLEPEDFDPEIDRSAKADLHRNALFQDFVGFESITNKFKGYKKMADGMRRCGIDPKPYIPWAFIFKGPPGTGKTTTAKKVGKLFYDMGVLSSDEVVTCSVTSLIGQYTGHTGPKVISQFERGLGKVLFIDEAYRLAENTFHKDAVGEIVDTMTNPQYARNMVVILAGYGNEMEKLLSTNPGLRSRFPTVIDFPHMSPKDCLLLLSRLLAKINIRISSSITENMVVLDVLTRLTDTEGWASGRDVETLSQMVAEYVFVNMEEESELMAGLDGLMVCLNAMLEEKESIKPLDFELIYTYKVL</sequence>
<evidence type="ECO:0000256" key="2">
    <source>
        <dbReference type="ARBA" id="ARBA00022741"/>
    </source>
</evidence>
<keyword evidence="3" id="KW-0067">ATP-binding</keyword>
<dbReference type="PANTHER" id="PTHR43392:SF2">
    <property type="entry name" value="AAA-TYPE ATPASE FAMILY PROTEIN _ ANKYRIN REPEAT FAMILY PROTEIN"/>
    <property type="match status" value="1"/>
</dbReference>
<dbReference type="InterPro" id="IPR003959">
    <property type="entry name" value="ATPase_AAA_core"/>
</dbReference>
<accession>A0A395SHZ0</accession>
<feature type="region of interest" description="Disordered" evidence="4">
    <location>
        <begin position="1"/>
        <end position="23"/>
    </location>
</feature>
<dbReference type="InterPro" id="IPR003593">
    <property type="entry name" value="AAA+_ATPase"/>
</dbReference>
<dbReference type="Gene3D" id="1.10.8.60">
    <property type="match status" value="1"/>
</dbReference>